<sequence length="252" mass="28664">MISIIIPVLNEAGSIGKLLDHLCENASKGHILEILIVDGNSDDGTVQEVSDHAESSTFKISVILSERGRANQMNAGAKAATGSILYFLHADSFPPKNFDTYIISEINQGSTAGCFRMKFDSMHPVLKVSEWFTRLNYKFCRGGDQSLFIKKEAFETLGGFDEAYIIYEDCEFINRIYDRFKFSIIPKYIITSSRKYHQIGTWKLQYHFAVIHIKKRRGAGPRELYAYYKKYIQQALKADSVLDPTSKMVTEK</sequence>
<reference evidence="7 8" key="1">
    <citation type="submission" date="2020-04" db="EMBL/GenBank/DDBJ databases">
        <title>Genome sequence of Altibacter aquimarinus strain ALE3EI.</title>
        <authorList>
            <person name="Oh H.-M."/>
            <person name="Jang D."/>
        </authorList>
    </citation>
    <scope>NUCLEOTIDE SEQUENCE [LARGE SCALE GENOMIC DNA]</scope>
    <source>
        <strain evidence="7 8">ALE3EI</strain>
    </source>
</reference>
<dbReference type="PANTHER" id="PTHR43646">
    <property type="entry name" value="GLYCOSYLTRANSFERASE"/>
    <property type="match status" value="1"/>
</dbReference>
<keyword evidence="8" id="KW-1185">Reference proteome</keyword>
<keyword evidence="3" id="KW-0328">Glycosyltransferase</keyword>
<evidence type="ECO:0000256" key="2">
    <source>
        <dbReference type="ARBA" id="ARBA00022475"/>
    </source>
</evidence>
<evidence type="ECO:0000313" key="8">
    <source>
        <dbReference type="Proteomes" id="UP000515514"/>
    </source>
</evidence>
<dbReference type="InterPro" id="IPR001173">
    <property type="entry name" value="Glyco_trans_2-like"/>
</dbReference>
<name>A0A7G8PS08_9FLAO</name>
<feature type="domain" description="Glycosyltransferase 2-like" evidence="6">
    <location>
        <begin position="3"/>
        <end position="129"/>
    </location>
</feature>
<evidence type="ECO:0000256" key="3">
    <source>
        <dbReference type="ARBA" id="ARBA00022676"/>
    </source>
</evidence>
<dbReference type="GO" id="GO:0016757">
    <property type="term" value="F:glycosyltransferase activity"/>
    <property type="evidence" value="ECO:0007669"/>
    <property type="project" value="UniProtKB-KW"/>
</dbReference>
<accession>A0A7G8PS08</accession>
<protein>
    <submittedName>
        <fullName evidence="7">Glycosyl transferase</fullName>
    </submittedName>
</protein>
<evidence type="ECO:0000256" key="4">
    <source>
        <dbReference type="ARBA" id="ARBA00022679"/>
    </source>
</evidence>
<dbReference type="EMBL" id="CP052909">
    <property type="protein sequence ID" value="QNJ97124.1"/>
    <property type="molecule type" value="Genomic_DNA"/>
</dbReference>
<evidence type="ECO:0000313" key="7">
    <source>
        <dbReference type="EMBL" id="QNJ97124.1"/>
    </source>
</evidence>
<dbReference type="GO" id="GO:0005886">
    <property type="term" value="C:plasma membrane"/>
    <property type="evidence" value="ECO:0007669"/>
    <property type="project" value="UniProtKB-SubCell"/>
</dbReference>
<dbReference type="InterPro" id="IPR026461">
    <property type="entry name" value="Trfase_2_rSAM/seldom_assoc"/>
</dbReference>
<dbReference type="AlphaFoldDB" id="A0A7G8PS08"/>
<keyword evidence="4 7" id="KW-0808">Transferase</keyword>
<evidence type="ECO:0000259" key="6">
    <source>
        <dbReference type="Pfam" id="PF00535"/>
    </source>
</evidence>
<keyword evidence="2" id="KW-1003">Cell membrane</keyword>
<dbReference type="KEGG" id="alti:ALE3EI_0544"/>
<proteinExistence type="predicted"/>
<gene>
    <name evidence="7" type="ORF">ALE3EI_0544</name>
</gene>
<evidence type="ECO:0000256" key="5">
    <source>
        <dbReference type="ARBA" id="ARBA00023136"/>
    </source>
</evidence>
<keyword evidence="5" id="KW-0472">Membrane</keyword>
<evidence type="ECO:0000256" key="1">
    <source>
        <dbReference type="ARBA" id="ARBA00004236"/>
    </source>
</evidence>
<dbReference type="Pfam" id="PF00535">
    <property type="entry name" value="Glycos_transf_2"/>
    <property type="match status" value="1"/>
</dbReference>
<dbReference type="CDD" id="cd02522">
    <property type="entry name" value="GT_2_like_a"/>
    <property type="match status" value="1"/>
</dbReference>
<comment type="subcellular location">
    <subcellularLocation>
        <location evidence="1">Cell membrane</location>
    </subcellularLocation>
</comment>
<dbReference type="InterPro" id="IPR029044">
    <property type="entry name" value="Nucleotide-diphossugar_trans"/>
</dbReference>
<organism evidence="7 8">
    <name type="scientific">Constantimarinum furrinae</name>
    <dbReference type="NCBI Taxonomy" id="2562285"/>
    <lineage>
        <taxon>Bacteria</taxon>
        <taxon>Pseudomonadati</taxon>
        <taxon>Bacteroidota</taxon>
        <taxon>Flavobacteriia</taxon>
        <taxon>Flavobacteriales</taxon>
        <taxon>Flavobacteriaceae</taxon>
        <taxon>Altibacter/Constantimarinum group</taxon>
        <taxon>Constantimarinum</taxon>
    </lineage>
</organism>
<dbReference type="PANTHER" id="PTHR43646:SF2">
    <property type="entry name" value="GLYCOSYLTRANSFERASE 2-LIKE DOMAIN-CONTAINING PROTEIN"/>
    <property type="match status" value="1"/>
</dbReference>
<dbReference type="RefSeq" id="WP_186990607.1">
    <property type="nucleotide sequence ID" value="NZ_CP052909.1"/>
</dbReference>
<dbReference type="SUPFAM" id="SSF53448">
    <property type="entry name" value="Nucleotide-diphospho-sugar transferases"/>
    <property type="match status" value="1"/>
</dbReference>
<dbReference type="Gene3D" id="3.90.550.10">
    <property type="entry name" value="Spore Coat Polysaccharide Biosynthesis Protein SpsA, Chain A"/>
    <property type="match status" value="1"/>
</dbReference>
<dbReference type="NCBIfam" id="TIGR04283">
    <property type="entry name" value="glyco_like_mftF"/>
    <property type="match status" value="1"/>
</dbReference>
<dbReference type="Proteomes" id="UP000515514">
    <property type="component" value="Chromosome"/>
</dbReference>